<evidence type="ECO:0000259" key="5">
    <source>
        <dbReference type="SMART" id="SM00829"/>
    </source>
</evidence>
<dbReference type="Proteomes" id="UP000186341">
    <property type="component" value="Unassembled WGS sequence"/>
</dbReference>
<evidence type="ECO:0000256" key="3">
    <source>
        <dbReference type="ARBA" id="ARBA00023002"/>
    </source>
</evidence>
<evidence type="ECO:0000256" key="2">
    <source>
        <dbReference type="ARBA" id="ARBA00022833"/>
    </source>
</evidence>
<dbReference type="InterPro" id="IPR013149">
    <property type="entry name" value="ADH-like_C"/>
</dbReference>
<keyword evidence="7" id="KW-1185">Reference proteome</keyword>
<proteinExistence type="inferred from homology"/>
<dbReference type="GO" id="GO:0016491">
    <property type="term" value="F:oxidoreductase activity"/>
    <property type="evidence" value="ECO:0007669"/>
    <property type="project" value="UniProtKB-KW"/>
</dbReference>
<dbReference type="SMART" id="SM00829">
    <property type="entry name" value="PKS_ER"/>
    <property type="match status" value="1"/>
</dbReference>
<dbReference type="PROSITE" id="PS00059">
    <property type="entry name" value="ADH_ZINC"/>
    <property type="match status" value="1"/>
</dbReference>
<reference evidence="6 7" key="1">
    <citation type="submission" date="2016-11" db="EMBL/GenBank/DDBJ databases">
        <title>Description of two novel members of the family Erysipelotrichaceae: Ileibacterium lipovorans gen. nov., sp. nov. and Dubosiella newyorkensis, gen. nov., sp. nov.</title>
        <authorList>
            <person name="Cox L.M."/>
            <person name="Sohn J."/>
            <person name="Tyrrell K.L."/>
            <person name="Citron D.M."/>
            <person name="Lawson P.A."/>
            <person name="Patel N.B."/>
            <person name="Iizumi T."/>
            <person name="Perez-Perez G.I."/>
            <person name="Goldstein E.J."/>
            <person name="Blaser M.J."/>
        </authorList>
    </citation>
    <scope>NUCLEOTIDE SEQUENCE [LARGE SCALE GENOMIC DNA]</scope>
    <source>
        <strain evidence="6 7">NYU-BL-A3</strain>
    </source>
</reference>
<dbReference type="GeneID" id="82201896"/>
<dbReference type="GO" id="GO:0008270">
    <property type="term" value="F:zinc ion binding"/>
    <property type="evidence" value="ECO:0007669"/>
    <property type="project" value="InterPro"/>
</dbReference>
<dbReference type="Pfam" id="PF00107">
    <property type="entry name" value="ADH_zinc_N"/>
    <property type="match status" value="1"/>
</dbReference>
<dbReference type="AlphaFoldDB" id="A0A1U7NIT1"/>
<dbReference type="InterPro" id="IPR013154">
    <property type="entry name" value="ADH-like_N"/>
</dbReference>
<sequence length="346" mass="37337">MKGSFFLGSKNQPVFEVREMDLNELKEDEVLVRNMACGVCGTDVHIYHGEAGSADVNPPVVLGHEFAGIVEKVGNGVKSLKVGDHVAMDPNMYCQECLPCRMGKKQNCENLKALGVTQDGGFAEYCRMPASQCFKVNEDIPFIEAAMAEPLACVIHGIDIADIHPGQSVLVIGGGTIGLLMVQMARLSGAGKVVLSEPEEGRRKVALEIGADAAIDPIHQDLQAELKQILQADGADVVIECVGKPFAVKQAIESAGFNGNVLLFSVPSPDATVDLPLFDVYKKELHISGSMINPDTHQRAVNLINSGRLQLSKLVTHTFPIEKLEEAIQCQMSPESIKVMVTPEHK</sequence>
<dbReference type="InterPro" id="IPR020843">
    <property type="entry name" value="ER"/>
</dbReference>
<dbReference type="Pfam" id="PF08240">
    <property type="entry name" value="ADH_N"/>
    <property type="match status" value="1"/>
</dbReference>
<dbReference type="InterPro" id="IPR002328">
    <property type="entry name" value="ADH_Zn_CS"/>
</dbReference>
<keyword evidence="2 4" id="KW-0862">Zinc</keyword>
<dbReference type="Gene3D" id="3.40.50.720">
    <property type="entry name" value="NAD(P)-binding Rossmann-like Domain"/>
    <property type="match status" value="1"/>
</dbReference>
<dbReference type="PANTHER" id="PTHR43401">
    <property type="entry name" value="L-THREONINE 3-DEHYDROGENASE"/>
    <property type="match status" value="1"/>
</dbReference>
<comment type="caution">
    <text evidence="6">The sequence shown here is derived from an EMBL/GenBank/DDBJ whole genome shotgun (WGS) entry which is preliminary data.</text>
</comment>
<evidence type="ECO:0000256" key="1">
    <source>
        <dbReference type="ARBA" id="ARBA00022723"/>
    </source>
</evidence>
<dbReference type="InterPro" id="IPR050129">
    <property type="entry name" value="Zn_alcohol_dh"/>
</dbReference>
<dbReference type="Gene3D" id="3.90.180.10">
    <property type="entry name" value="Medium-chain alcohol dehydrogenases, catalytic domain"/>
    <property type="match status" value="1"/>
</dbReference>
<dbReference type="InterPro" id="IPR011032">
    <property type="entry name" value="GroES-like_sf"/>
</dbReference>
<dbReference type="PANTHER" id="PTHR43401:SF2">
    <property type="entry name" value="L-THREONINE 3-DEHYDROGENASE"/>
    <property type="match status" value="1"/>
</dbReference>
<dbReference type="EMBL" id="MPJW01000050">
    <property type="protein sequence ID" value="OLU42570.1"/>
    <property type="molecule type" value="Genomic_DNA"/>
</dbReference>
<dbReference type="CDD" id="cd08234">
    <property type="entry name" value="threonine_DH_like"/>
    <property type="match status" value="1"/>
</dbReference>
<dbReference type="InterPro" id="IPR036291">
    <property type="entry name" value="NAD(P)-bd_dom_sf"/>
</dbReference>
<dbReference type="SUPFAM" id="SSF51735">
    <property type="entry name" value="NAD(P)-binding Rossmann-fold domains"/>
    <property type="match status" value="1"/>
</dbReference>
<protein>
    <submittedName>
        <fullName evidence="6">Alcohol dehydrogenase</fullName>
    </submittedName>
</protein>
<dbReference type="SUPFAM" id="SSF50129">
    <property type="entry name" value="GroES-like"/>
    <property type="match status" value="1"/>
</dbReference>
<organism evidence="6 7">
    <name type="scientific">Ileibacterium valens</name>
    <dbReference type="NCBI Taxonomy" id="1862668"/>
    <lineage>
        <taxon>Bacteria</taxon>
        <taxon>Bacillati</taxon>
        <taxon>Bacillota</taxon>
        <taxon>Erysipelotrichia</taxon>
        <taxon>Erysipelotrichales</taxon>
        <taxon>Erysipelotrichaceae</taxon>
        <taxon>Ileibacterium</taxon>
    </lineage>
</organism>
<gene>
    <name evidence="6" type="ORF">BO222_01385</name>
</gene>
<accession>A0A1U7NIT1</accession>
<comment type="similarity">
    <text evidence="4">Belongs to the zinc-containing alcohol dehydrogenase family.</text>
</comment>
<evidence type="ECO:0000256" key="4">
    <source>
        <dbReference type="RuleBase" id="RU361277"/>
    </source>
</evidence>
<comment type="cofactor">
    <cofactor evidence="4">
        <name>Zn(2+)</name>
        <dbReference type="ChEBI" id="CHEBI:29105"/>
    </cofactor>
</comment>
<dbReference type="RefSeq" id="WP_075817712.1">
    <property type="nucleotide sequence ID" value="NZ_CAJUTZ010000073.1"/>
</dbReference>
<feature type="domain" description="Enoyl reductase (ER)" evidence="5">
    <location>
        <begin position="8"/>
        <end position="341"/>
    </location>
</feature>
<evidence type="ECO:0000313" key="7">
    <source>
        <dbReference type="Proteomes" id="UP000186341"/>
    </source>
</evidence>
<evidence type="ECO:0000313" key="6">
    <source>
        <dbReference type="EMBL" id="OLU42570.1"/>
    </source>
</evidence>
<keyword evidence="3" id="KW-0560">Oxidoreductase</keyword>
<name>A0A1U7NIT1_9FIRM</name>
<dbReference type="OrthoDB" id="9787435at2"/>
<keyword evidence="1 4" id="KW-0479">Metal-binding</keyword>